<evidence type="ECO:0000313" key="1">
    <source>
        <dbReference type="EMBL" id="OGH69599.1"/>
    </source>
</evidence>
<accession>A0A1F6MD91</accession>
<dbReference type="AlphaFoldDB" id="A0A1F6MD91"/>
<dbReference type="Proteomes" id="UP000177457">
    <property type="component" value="Unassembled WGS sequence"/>
</dbReference>
<evidence type="ECO:0000313" key="2">
    <source>
        <dbReference type="Proteomes" id="UP000177457"/>
    </source>
</evidence>
<name>A0A1F6MD91_9BACT</name>
<proteinExistence type="predicted"/>
<reference evidence="1 2" key="1">
    <citation type="journal article" date="2016" name="Nat. Commun.">
        <title>Thousands of microbial genomes shed light on interconnected biogeochemical processes in an aquifer system.</title>
        <authorList>
            <person name="Anantharaman K."/>
            <person name="Brown C.T."/>
            <person name="Hug L.A."/>
            <person name="Sharon I."/>
            <person name="Castelle C.J."/>
            <person name="Probst A.J."/>
            <person name="Thomas B.C."/>
            <person name="Singh A."/>
            <person name="Wilkins M.J."/>
            <person name="Karaoz U."/>
            <person name="Brodie E.L."/>
            <person name="Williams K.H."/>
            <person name="Hubbard S.S."/>
            <person name="Banfield J.F."/>
        </authorList>
    </citation>
    <scope>NUCLEOTIDE SEQUENCE [LARGE SCALE GENOMIC DNA]</scope>
</reference>
<sequence length="228" mass="25905">MGSIRLPLCQSGKESSHMWEHGRNSMGVSLRQAAHLERELGHELASFLFDPKHTGQVREFLRGLVATSRRPNILHRFPNARIRRESKLTVDRTGNPSDLLLAERDKMYEWMKSHHPAWKASGVTTETVVLIDMGDDYRRDDALSVIEAFGLTPCPDNATLWTFSNTHVDLQQENWILDPGTVWRDRYDDSCVAIMCGLPGYRRAYLGRVNEGGRDIRVIALRGKPPGI</sequence>
<organism evidence="1 2">
    <name type="scientific">Candidatus Magasanikbacteria bacterium RIFCSPHIGHO2_02_FULL_51_14</name>
    <dbReference type="NCBI Taxonomy" id="1798683"/>
    <lineage>
        <taxon>Bacteria</taxon>
        <taxon>Candidatus Magasanikiibacteriota</taxon>
    </lineage>
</organism>
<protein>
    <submittedName>
        <fullName evidence="1">Uncharacterized protein</fullName>
    </submittedName>
</protein>
<gene>
    <name evidence="1" type="ORF">A3C90_04175</name>
</gene>
<dbReference type="STRING" id="1798683.A3C90_04175"/>
<comment type="caution">
    <text evidence="1">The sequence shown here is derived from an EMBL/GenBank/DDBJ whole genome shotgun (WGS) entry which is preliminary data.</text>
</comment>
<dbReference type="EMBL" id="MFQE01000074">
    <property type="protein sequence ID" value="OGH69599.1"/>
    <property type="molecule type" value="Genomic_DNA"/>
</dbReference>